<proteinExistence type="predicted"/>
<reference evidence="1" key="1">
    <citation type="journal article" date="2011" name="PLoS Genet.">
        <title>Parallel evolution of a type IV secretion system in radiating lineages of the host-restricted bacterial pathogen Bartonella.</title>
        <authorList>
            <person name="Engel P."/>
            <person name="Salzburger W."/>
            <person name="Liesch M."/>
            <person name="Chang C.C."/>
            <person name="Maruyama S."/>
            <person name="Lanz C."/>
            <person name="Calteau A."/>
            <person name="Lajus A."/>
            <person name="Medigue C."/>
            <person name="Schuster S.C."/>
            <person name="Dehio C."/>
        </authorList>
    </citation>
    <scope>NUCLEOTIDE SEQUENCE</scope>
    <source>
        <strain evidence="1">ATCC BAA-1498</strain>
    </source>
</reference>
<dbReference type="AlphaFoldDB" id="E6YNP6"/>
<name>E6YNP6_9HYPH</name>
<dbReference type="EMBL" id="FN645467">
    <property type="protein sequence ID" value="CBI78484.1"/>
    <property type="molecule type" value="Genomic_DNA"/>
</dbReference>
<organism evidence="1">
    <name type="scientific">Bartonella rochalimae ATCC BAA-1498</name>
    <dbReference type="NCBI Taxonomy" id="685782"/>
    <lineage>
        <taxon>Bacteria</taxon>
        <taxon>Pseudomonadati</taxon>
        <taxon>Pseudomonadota</taxon>
        <taxon>Alphaproteobacteria</taxon>
        <taxon>Hyphomicrobiales</taxon>
        <taxon>Bartonellaceae</taxon>
        <taxon>Bartonella</taxon>
    </lineage>
</organism>
<evidence type="ECO:0000313" key="1">
    <source>
        <dbReference type="EMBL" id="CBI78484.1"/>
    </source>
</evidence>
<gene>
    <name evidence="1" type="ORF">BARRO_130128</name>
</gene>
<protein>
    <submittedName>
        <fullName evidence="1">Uncharacterized protein</fullName>
    </submittedName>
</protein>
<sequence>MVALVVYVEPVTVDINVDVPLDLLKESSKENT</sequence>
<accession>E6YNP6</accession>